<dbReference type="EnsemblProtists" id="EOD12287">
    <property type="protein sequence ID" value="EOD12287"/>
    <property type="gene ID" value="EMIHUDRAFT_247499"/>
</dbReference>
<dbReference type="PANTHER" id="PTHR14879:SF5">
    <property type="entry name" value="RING-TYPE DOMAIN-CONTAINING PROTEIN"/>
    <property type="match status" value="1"/>
</dbReference>
<evidence type="ECO:0000313" key="5">
    <source>
        <dbReference type="Proteomes" id="UP000013827"/>
    </source>
</evidence>
<dbReference type="InterPro" id="IPR001841">
    <property type="entry name" value="Znf_RING"/>
</dbReference>
<keyword evidence="1" id="KW-0862">Zinc</keyword>
<feature type="compositionally biased region" description="Basic and acidic residues" evidence="2">
    <location>
        <begin position="26"/>
        <end position="45"/>
    </location>
</feature>
<evidence type="ECO:0000256" key="1">
    <source>
        <dbReference type="PROSITE-ProRule" id="PRU00175"/>
    </source>
</evidence>
<dbReference type="Gene3D" id="3.30.40.10">
    <property type="entry name" value="Zinc/RING finger domain, C3HC4 (zinc finger)"/>
    <property type="match status" value="1"/>
</dbReference>
<dbReference type="InterPro" id="IPR051728">
    <property type="entry name" value="RING-FYVE_E3_ubiquitin-ligase"/>
</dbReference>
<dbReference type="InterPro" id="IPR013083">
    <property type="entry name" value="Znf_RING/FYVE/PHD"/>
</dbReference>
<evidence type="ECO:0000259" key="3">
    <source>
        <dbReference type="PROSITE" id="PS50089"/>
    </source>
</evidence>
<dbReference type="GO" id="GO:0008270">
    <property type="term" value="F:zinc ion binding"/>
    <property type="evidence" value="ECO:0007669"/>
    <property type="project" value="UniProtKB-KW"/>
</dbReference>
<name>A0A0D3IM02_EMIH1</name>
<organism evidence="4 5">
    <name type="scientific">Emiliania huxleyi (strain CCMP1516)</name>
    <dbReference type="NCBI Taxonomy" id="280463"/>
    <lineage>
        <taxon>Eukaryota</taxon>
        <taxon>Haptista</taxon>
        <taxon>Haptophyta</taxon>
        <taxon>Prymnesiophyceae</taxon>
        <taxon>Isochrysidales</taxon>
        <taxon>Noelaerhabdaceae</taxon>
        <taxon>Emiliania</taxon>
    </lineage>
</organism>
<feature type="domain" description="RING-type" evidence="3">
    <location>
        <begin position="80"/>
        <end position="115"/>
    </location>
</feature>
<feature type="region of interest" description="Disordered" evidence="2">
    <location>
        <begin position="1"/>
        <end position="74"/>
    </location>
</feature>
<dbReference type="AlphaFoldDB" id="A0A0D3IM02"/>
<reference evidence="5" key="1">
    <citation type="journal article" date="2013" name="Nature">
        <title>Pan genome of the phytoplankton Emiliania underpins its global distribution.</title>
        <authorList>
            <person name="Read B.A."/>
            <person name="Kegel J."/>
            <person name="Klute M.J."/>
            <person name="Kuo A."/>
            <person name="Lefebvre S.C."/>
            <person name="Maumus F."/>
            <person name="Mayer C."/>
            <person name="Miller J."/>
            <person name="Monier A."/>
            <person name="Salamov A."/>
            <person name="Young J."/>
            <person name="Aguilar M."/>
            <person name="Claverie J.M."/>
            <person name="Frickenhaus S."/>
            <person name="Gonzalez K."/>
            <person name="Herman E.K."/>
            <person name="Lin Y.C."/>
            <person name="Napier J."/>
            <person name="Ogata H."/>
            <person name="Sarno A.F."/>
            <person name="Shmutz J."/>
            <person name="Schroeder D."/>
            <person name="de Vargas C."/>
            <person name="Verret F."/>
            <person name="von Dassow P."/>
            <person name="Valentin K."/>
            <person name="Van de Peer Y."/>
            <person name="Wheeler G."/>
            <person name="Dacks J.B."/>
            <person name="Delwiche C.F."/>
            <person name="Dyhrman S.T."/>
            <person name="Glockner G."/>
            <person name="John U."/>
            <person name="Richards T."/>
            <person name="Worden A.Z."/>
            <person name="Zhang X."/>
            <person name="Grigoriev I.V."/>
            <person name="Allen A.E."/>
            <person name="Bidle K."/>
            <person name="Borodovsky M."/>
            <person name="Bowler C."/>
            <person name="Brownlee C."/>
            <person name="Cock J.M."/>
            <person name="Elias M."/>
            <person name="Gladyshev V.N."/>
            <person name="Groth M."/>
            <person name="Guda C."/>
            <person name="Hadaegh A."/>
            <person name="Iglesias-Rodriguez M.D."/>
            <person name="Jenkins J."/>
            <person name="Jones B.M."/>
            <person name="Lawson T."/>
            <person name="Leese F."/>
            <person name="Lindquist E."/>
            <person name="Lobanov A."/>
            <person name="Lomsadze A."/>
            <person name="Malik S.B."/>
            <person name="Marsh M.E."/>
            <person name="Mackinder L."/>
            <person name="Mock T."/>
            <person name="Mueller-Roeber B."/>
            <person name="Pagarete A."/>
            <person name="Parker M."/>
            <person name="Probert I."/>
            <person name="Quesneville H."/>
            <person name="Raines C."/>
            <person name="Rensing S.A."/>
            <person name="Riano-Pachon D.M."/>
            <person name="Richier S."/>
            <person name="Rokitta S."/>
            <person name="Shiraiwa Y."/>
            <person name="Soanes D.M."/>
            <person name="van der Giezen M."/>
            <person name="Wahlund T.M."/>
            <person name="Williams B."/>
            <person name="Wilson W."/>
            <person name="Wolfe G."/>
            <person name="Wurch L.L."/>
        </authorList>
    </citation>
    <scope>NUCLEOTIDE SEQUENCE</scope>
</reference>
<dbReference type="Pfam" id="PF13920">
    <property type="entry name" value="zf-C3HC4_3"/>
    <property type="match status" value="1"/>
</dbReference>
<evidence type="ECO:0000313" key="4">
    <source>
        <dbReference type="EnsemblProtists" id="EOD12287"/>
    </source>
</evidence>
<dbReference type="HOGENOM" id="CLU_1976343_0_0_1"/>
<evidence type="ECO:0000256" key="2">
    <source>
        <dbReference type="SAM" id="MobiDB-lite"/>
    </source>
</evidence>
<protein>
    <recommendedName>
        <fullName evidence="3">RING-type domain-containing protein</fullName>
    </recommendedName>
</protein>
<feature type="compositionally biased region" description="Basic and acidic residues" evidence="2">
    <location>
        <begin position="52"/>
        <end position="74"/>
    </location>
</feature>
<dbReference type="SUPFAM" id="SSF57850">
    <property type="entry name" value="RING/U-box"/>
    <property type="match status" value="1"/>
</dbReference>
<proteinExistence type="predicted"/>
<dbReference type="PANTHER" id="PTHR14879">
    <property type="entry name" value="CASPASE REGULATOR, RING FINGER DOMAIN-CONTAINING"/>
    <property type="match status" value="1"/>
</dbReference>
<dbReference type="Proteomes" id="UP000013827">
    <property type="component" value="Unassembled WGS sequence"/>
</dbReference>
<dbReference type="GeneID" id="17258440"/>
<dbReference type="PROSITE" id="PS50089">
    <property type="entry name" value="ZF_RING_2"/>
    <property type="match status" value="1"/>
</dbReference>
<accession>A0A0D3IM02</accession>
<sequence>EQKEAKKVAKEKKKAQRNTPSAFALQEEREKRAAAEERERKEKAEALAAELAAEREAKTAAEEEARREQLEREAAGETTCIICFSNAKSHVAGPCGHLCACGPCSAKMESCPICRAPVLMWMQLRVA</sequence>
<dbReference type="PaxDb" id="2903-EOD12287"/>
<keyword evidence="1" id="KW-0863">Zinc-finger</keyword>
<dbReference type="KEGG" id="ehx:EMIHUDRAFT_247499"/>
<keyword evidence="5" id="KW-1185">Reference proteome</keyword>
<dbReference type="STRING" id="2903.R1BRE2"/>
<keyword evidence="1" id="KW-0479">Metal-binding</keyword>
<reference evidence="4" key="2">
    <citation type="submission" date="2024-10" db="UniProtKB">
        <authorList>
            <consortium name="EnsemblProtists"/>
        </authorList>
    </citation>
    <scope>IDENTIFICATION</scope>
</reference>
<dbReference type="RefSeq" id="XP_005764716.1">
    <property type="nucleotide sequence ID" value="XM_005764659.1"/>
</dbReference>